<gene>
    <name evidence="1" type="ORF">SAMN05216201_105241</name>
</gene>
<dbReference type="EMBL" id="FNZE01000005">
    <property type="protein sequence ID" value="SEJ20001.1"/>
    <property type="molecule type" value="Genomic_DNA"/>
</dbReference>
<proteinExistence type="predicted"/>
<dbReference type="AlphaFoldDB" id="A0A1H6WSU7"/>
<sequence>MNPHRKAGRHLIGCLPAIERSWIAGNRSELAAYSTDS</sequence>
<dbReference type="Proteomes" id="UP000242930">
    <property type="component" value="Unassembled WGS sequence"/>
</dbReference>
<name>A0A1H6WSU7_9PSED</name>
<accession>A0A1H6WSU7</accession>
<reference evidence="2" key="1">
    <citation type="submission" date="2016-10" db="EMBL/GenBank/DDBJ databases">
        <authorList>
            <person name="Varghese N."/>
            <person name="Submissions S."/>
        </authorList>
    </citation>
    <scope>NUCLEOTIDE SEQUENCE [LARGE SCALE GENOMIC DNA]</scope>
    <source>
        <strain evidence="2">LMG 25967</strain>
    </source>
</reference>
<evidence type="ECO:0000313" key="2">
    <source>
        <dbReference type="Proteomes" id="UP000242930"/>
    </source>
</evidence>
<keyword evidence="2" id="KW-1185">Reference proteome</keyword>
<organism evidence="1 2">
    <name type="scientific">Pseudomonas linyingensis</name>
    <dbReference type="NCBI Taxonomy" id="915471"/>
    <lineage>
        <taxon>Bacteria</taxon>
        <taxon>Pseudomonadati</taxon>
        <taxon>Pseudomonadota</taxon>
        <taxon>Gammaproteobacteria</taxon>
        <taxon>Pseudomonadales</taxon>
        <taxon>Pseudomonadaceae</taxon>
        <taxon>Pseudomonas</taxon>
    </lineage>
</organism>
<evidence type="ECO:0000313" key="1">
    <source>
        <dbReference type="EMBL" id="SEJ20001.1"/>
    </source>
</evidence>
<protein>
    <submittedName>
        <fullName evidence="1">Uncharacterized protein</fullName>
    </submittedName>
</protein>